<keyword evidence="2" id="KW-0547">Nucleotide-binding</keyword>
<feature type="domain" description="Helicase ATP-binding" evidence="1">
    <location>
        <begin position="23"/>
        <end position="182"/>
    </location>
</feature>
<dbReference type="GO" id="GO:0005524">
    <property type="term" value="F:ATP binding"/>
    <property type="evidence" value="ECO:0007669"/>
    <property type="project" value="InterPro"/>
</dbReference>
<dbReference type="PANTHER" id="PTHR47396:SF1">
    <property type="entry name" value="ATP-DEPENDENT HELICASE IRC3-RELATED"/>
    <property type="match status" value="1"/>
</dbReference>
<dbReference type="InterPro" id="IPR014001">
    <property type="entry name" value="Helicase_ATP-bd"/>
</dbReference>
<evidence type="ECO:0000313" key="2">
    <source>
        <dbReference type="EMBL" id="TCL69166.1"/>
    </source>
</evidence>
<dbReference type="Proteomes" id="UP000295455">
    <property type="component" value="Unassembled WGS sequence"/>
</dbReference>
<dbReference type="GO" id="GO:0003677">
    <property type="term" value="F:DNA binding"/>
    <property type="evidence" value="ECO:0007669"/>
    <property type="project" value="InterPro"/>
</dbReference>
<dbReference type="PANTHER" id="PTHR47396">
    <property type="entry name" value="TYPE I RESTRICTION ENZYME ECOKI R PROTEIN"/>
    <property type="match status" value="1"/>
</dbReference>
<dbReference type="SUPFAM" id="SSF52540">
    <property type="entry name" value="P-loop containing nucleoside triphosphate hydrolases"/>
    <property type="match status" value="1"/>
</dbReference>
<keyword evidence="2" id="KW-0378">Hydrolase</keyword>
<dbReference type="CDD" id="cd18785">
    <property type="entry name" value="SF2_C"/>
    <property type="match status" value="1"/>
</dbReference>
<dbReference type="Pfam" id="PF04851">
    <property type="entry name" value="ResIII"/>
    <property type="match status" value="1"/>
</dbReference>
<keyword evidence="2" id="KW-0347">Helicase</keyword>
<dbReference type="InterPro" id="IPR050742">
    <property type="entry name" value="Helicase_Restrict-Modif_Enz"/>
</dbReference>
<organism evidence="2 3">
    <name type="scientific">Mariniflexile fucanivorans</name>
    <dbReference type="NCBI Taxonomy" id="264023"/>
    <lineage>
        <taxon>Bacteria</taxon>
        <taxon>Pseudomonadati</taxon>
        <taxon>Bacteroidota</taxon>
        <taxon>Flavobacteriia</taxon>
        <taxon>Flavobacteriales</taxon>
        <taxon>Flavobacteriaceae</taxon>
        <taxon>Mariniflexile</taxon>
    </lineage>
</organism>
<proteinExistence type="predicted"/>
<dbReference type="EMBL" id="SLUP01000001">
    <property type="protein sequence ID" value="TCL69166.1"/>
    <property type="molecule type" value="Genomic_DNA"/>
</dbReference>
<dbReference type="InterPro" id="IPR006935">
    <property type="entry name" value="Helicase/UvrB_N"/>
</dbReference>
<keyword evidence="3" id="KW-1185">Reference proteome</keyword>
<keyword evidence="2" id="KW-0067">ATP-binding</keyword>
<dbReference type="GO" id="GO:0004386">
    <property type="term" value="F:helicase activity"/>
    <property type="evidence" value="ECO:0007669"/>
    <property type="project" value="UniProtKB-KW"/>
</dbReference>
<dbReference type="AlphaFoldDB" id="A0A4R1RS40"/>
<dbReference type="GO" id="GO:0016787">
    <property type="term" value="F:hydrolase activity"/>
    <property type="evidence" value="ECO:0007669"/>
    <property type="project" value="InterPro"/>
</dbReference>
<dbReference type="PROSITE" id="PS51192">
    <property type="entry name" value="HELICASE_ATP_BIND_1"/>
    <property type="match status" value="1"/>
</dbReference>
<sequence length="663" mass="76742">MPFKKLEFIFPWRSYQETFINNISKHIDDNHLHVVAPPGSGKTILGIEIVRQIGKKTLVLAPTLTVRNQWENRLQTFFVENELFNDFSFDINNPKAITFSTYQSLHAFYKKFENKADYYAFFESENIDAIVLDEAHHLKNAWWTCLFELKRDNNLTIVALTATPPYDSDAFEVSKYFRLCGDIDEEIAVPKLVKEGDLCPHQDFVYFSKPDEKQIHFIFEYRMKISNFIDELKLNTEFISFINNHRFLKSTEHSLNDIYSNPEYFSAILIFLNAIHQEIPKENLYILGFEKKEKVEFPAFTNDWAEVLFQNLLVVDRLNLIEKEPFLNDLETKLRRLNIFENKKVDLIGDKQLYRSLSNSPSKLFSIVDIISNEYRNLKTDLRAVVLTDYIKKEFKITEDKAIHSIDRLGVIPIFQHLRISAIPKQEIAVLTGTLVIIHKNNIEAFGKVEPFENYSFIPFESDTDFVEIVPRVGANHLVNTMTKMFELGNFKILIGTKSLLGEGWDAPSINTLVLASFVGSYVSSNQMRGRAIRTQKGNINKTGNIWHLVCLDPTDAKGGKDIETLKRRFDAFVGVSNSEKNHIESGIDRLNLPDNFSDVDLKSLNDAMLSQSENRGILKEKWHHAIGLGTGMSREIKQYYQGDEPYETEKAKRLMMWFAIVF</sequence>
<dbReference type="Gene3D" id="3.40.50.300">
    <property type="entry name" value="P-loop containing nucleotide triphosphate hydrolases"/>
    <property type="match status" value="2"/>
</dbReference>
<evidence type="ECO:0000313" key="3">
    <source>
        <dbReference type="Proteomes" id="UP000295455"/>
    </source>
</evidence>
<comment type="caution">
    <text evidence="2">The sequence shown here is derived from an EMBL/GenBank/DDBJ whole genome shotgun (WGS) entry which is preliminary data.</text>
</comment>
<gene>
    <name evidence="2" type="ORF">EV196_101600</name>
</gene>
<reference evidence="2 3" key="1">
    <citation type="submission" date="2019-03" db="EMBL/GenBank/DDBJ databases">
        <title>Genomic Encyclopedia of Type Strains, Phase IV (KMG-IV): sequencing the most valuable type-strain genomes for metagenomic binning, comparative biology and taxonomic classification.</title>
        <authorList>
            <person name="Goeker M."/>
        </authorList>
    </citation>
    <scope>NUCLEOTIDE SEQUENCE [LARGE SCALE GENOMIC DNA]</scope>
    <source>
        <strain evidence="2 3">DSM 18792</strain>
    </source>
</reference>
<dbReference type="RefSeq" id="WP_243652159.1">
    <property type="nucleotide sequence ID" value="NZ_OX156936.1"/>
</dbReference>
<dbReference type="InterPro" id="IPR027417">
    <property type="entry name" value="P-loop_NTPase"/>
</dbReference>
<evidence type="ECO:0000259" key="1">
    <source>
        <dbReference type="PROSITE" id="PS51192"/>
    </source>
</evidence>
<protein>
    <submittedName>
        <fullName evidence="2">Helicase-like protein</fullName>
    </submittedName>
</protein>
<dbReference type="SMART" id="SM00487">
    <property type="entry name" value="DEXDc"/>
    <property type="match status" value="1"/>
</dbReference>
<name>A0A4R1RS40_9FLAO</name>
<dbReference type="GO" id="GO:0005829">
    <property type="term" value="C:cytosol"/>
    <property type="evidence" value="ECO:0007669"/>
    <property type="project" value="TreeGrafter"/>
</dbReference>
<accession>A0A4R1RS40</accession>